<dbReference type="EMBL" id="GG663376">
    <property type="protein sequence ID" value="EEH03757.1"/>
    <property type="molecule type" value="Genomic_DNA"/>
</dbReference>
<accession>C0NY89</accession>
<evidence type="ECO:0000256" key="8">
    <source>
        <dbReference type="SAM" id="MobiDB-lite"/>
    </source>
</evidence>
<dbReference type="PANTHER" id="PTHR24376:SF235">
    <property type="entry name" value="C2H2-TYPE DOMAIN-CONTAINING PROTEIN"/>
    <property type="match status" value="1"/>
</dbReference>
<evidence type="ECO:0000256" key="2">
    <source>
        <dbReference type="ARBA" id="ARBA00022723"/>
    </source>
</evidence>
<dbReference type="STRING" id="447093.C0NY89"/>
<keyword evidence="4 7" id="KW-0863">Zinc-finger</keyword>
<evidence type="ECO:0000256" key="5">
    <source>
        <dbReference type="ARBA" id="ARBA00022833"/>
    </source>
</evidence>
<dbReference type="GO" id="GO:0005634">
    <property type="term" value="C:nucleus"/>
    <property type="evidence" value="ECO:0007669"/>
    <property type="project" value="UniProtKB-SubCell"/>
</dbReference>
<dbReference type="PROSITE" id="PS50157">
    <property type="entry name" value="ZINC_FINGER_C2H2_2"/>
    <property type="match status" value="3"/>
</dbReference>
<dbReference type="Gene3D" id="3.30.160.60">
    <property type="entry name" value="Classic Zinc Finger"/>
    <property type="match status" value="1"/>
</dbReference>
<comment type="subcellular location">
    <subcellularLocation>
        <location evidence="1">Nucleus</location>
    </subcellularLocation>
</comment>
<dbReference type="HOGENOM" id="CLU_480566_0_0_1"/>
<evidence type="ECO:0000256" key="3">
    <source>
        <dbReference type="ARBA" id="ARBA00022737"/>
    </source>
</evidence>
<reference evidence="10" key="1">
    <citation type="submission" date="2009-02" db="EMBL/GenBank/DDBJ databases">
        <title>The Genome Sequence of Ajellomyces capsulatus strain G186AR.</title>
        <authorList>
            <consortium name="The Broad Institute Genome Sequencing Platform"/>
            <person name="Champion M."/>
            <person name="Cuomo C."/>
            <person name="Ma L.-J."/>
            <person name="Henn M.R."/>
            <person name="Sil A."/>
            <person name="Goldman B."/>
            <person name="Young S.K."/>
            <person name="Kodira C.D."/>
            <person name="Zeng Q."/>
            <person name="Koehrsen M."/>
            <person name="Alvarado L."/>
            <person name="Berlin A."/>
            <person name="Borenstein D."/>
            <person name="Chen Z."/>
            <person name="Engels R."/>
            <person name="Freedman E."/>
            <person name="Gellesch M."/>
            <person name="Goldberg J."/>
            <person name="Griggs A."/>
            <person name="Gujja S."/>
            <person name="Heiman D."/>
            <person name="Hepburn T."/>
            <person name="Howarth C."/>
            <person name="Jen D."/>
            <person name="Larson L."/>
            <person name="Lewis B."/>
            <person name="Mehta T."/>
            <person name="Park D."/>
            <person name="Pearson M."/>
            <person name="Roberts A."/>
            <person name="Saif S."/>
            <person name="Shea T."/>
            <person name="Shenoy N."/>
            <person name="Sisk P."/>
            <person name="Stolte C."/>
            <person name="Sykes S."/>
            <person name="Walk T."/>
            <person name="White J."/>
            <person name="Yandava C."/>
            <person name="Klein B."/>
            <person name="McEwen J.G."/>
            <person name="Puccia R."/>
            <person name="Goldman G.H."/>
            <person name="Felipe M.S."/>
            <person name="Nino-Vega G."/>
            <person name="San-Blas G."/>
            <person name="Taylor J."/>
            <person name="Mendoza L."/>
            <person name="Galagan J."/>
            <person name="Nusbaum C."/>
            <person name="Birren B."/>
        </authorList>
    </citation>
    <scope>NUCLEOTIDE SEQUENCE</scope>
    <source>
        <strain evidence="10">G186AR</strain>
    </source>
</reference>
<evidence type="ECO:0000256" key="6">
    <source>
        <dbReference type="ARBA" id="ARBA00023242"/>
    </source>
</evidence>
<feature type="domain" description="C2H2-type" evidence="9">
    <location>
        <begin position="401"/>
        <end position="425"/>
    </location>
</feature>
<feature type="compositionally biased region" description="Polar residues" evidence="8">
    <location>
        <begin position="230"/>
        <end position="240"/>
    </location>
</feature>
<sequence>MKHNADIATTLEFRQESSKTVGDSAYNNMGNEITSERASDTASLAVKVTDREVSRHNIGNGSPQACSPPVDDFSIQVLKPAPPNTPDSDIQKGEGLIDINGPDEKQSDLDKAVDALIASIRKRTQQEEHATLVKVDEYCMPPNLPSTVSTQVKNDVPNETSESMATAKSELAVYNKKTENTSERTSPGSRAPTRVYTPQPENSDRIKRVKHNGTKPSGGPAISMAVDPFQSHQGSESKQQENPGVRIVCFDCGVAFSTLIGLQHHQIMYEHNYCKVCLSFFNDRSLFEHHIQLVHNFKCIECPLTYKTWEEKAEHQRQTGHGYCTECSSYFLDRESHAKHLSLHKSTKFACPICNASFGTEQSRVMHQTATKHAYCNECGRYFHDGASYAKHVNVHNATSFACHICGMGFMTEDHRDAHQRERNHGVCSQCEAVFADKVSEKSHKGVAHKHKCQIRGCKLSFVTPDLLATHKAKSHPFCRICTRTFVDKTALLNHERTSAKHAKPQVLR</sequence>
<feature type="domain" description="C2H2-type" evidence="9">
    <location>
        <begin position="374"/>
        <end position="401"/>
    </location>
</feature>
<keyword evidence="11" id="KW-1185">Reference proteome</keyword>
<evidence type="ECO:0000256" key="1">
    <source>
        <dbReference type="ARBA" id="ARBA00004123"/>
    </source>
</evidence>
<evidence type="ECO:0000313" key="10">
    <source>
        <dbReference type="EMBL" id="EEH03757.1"/>
    </source>
</evidence>
<keyword evidence="2" id="KW-0479">Metal-binding</keyword>
<dbReference type="InterPro" id="IPR013087">
    <property type="entry name" value="Znf_C2H2_type"/>
</dbReference>
<dbReference type="RefSeq" id="XP_045284238.1">
    <property type="nucleotide sequence ID" value="XM_045434932.1"/>
</dbReference>
<dbReference type="SMART" id="SM00355">
    <property type="entry name" value="ZnF_C2H2"/>
    <property type="match status" value="10"/>
</dbReference>
<dbReference type="Proteomes" id="UP000001631">
    <property type="component" value="Unassembled WGS sequence"/>
</dbReference>
<evidence type="ECO:0000256" key="7">
    <source>
        <dbReference type="PROSITE-ProRule" id="PRU00042"/>
    </source>
</evidence>
<feature type="region of interest" description="Disordered" evidence="8">
    <location>
        <begin position="146"/>
        <end position="240"/>
    </location>
</feature>
<feature type="compositionally biased region" description="Polar residues" evidence="8">
    <location>
        <begin position="146"/>
        <end position="166"/>
    </location>
</feature>
<dbReference type="GO" id="GO:0008270">
    <property type="term" value="F:zinc ion binding"/>
    <property type="evidence" value="ECO:0007669"/>
    <property type="project" value="UniProtKB-KW"/>
</dbReference>
<organism evidence="10 11">
    <name type="scientific">Ajellomyces capsulatus (strain G186AR / H82 / ATCC MYA-2454 / RMSCC 2432)</name>
    <name type="common">Darling's disease fungus</name>
    <name type="synonym">Histoplasma capsulatum</name>
    <dbReference type="NCBI Taxonomy" id="447093"/>
    <lineage>
        <taxon>Eukaryota</taxon>
        <taxon>Fungi</taxon>
        <taxon>Dikarya</taxon>
        <taxon>Ascomycota</taxon>
        <taxon>Pezizomycotina</taxon>
        <taxon>Eurotiomycetes</taxon>
        <taxon>Eurotiomycetidae</taxon>
        <taxon>Onygenales</taxon>
        <taxon>Ajellomycetaceae</taxon>
        <taxon>Histoplasma</taxon>
    </lineage>
</organism>
<dbReference type="InterPro" id="IPR036236">
    <property type="entry name" value="Znf_C2H2_sf"/>
</dbReference>
<keyword evidence="6" id="KW-0539">Nucleus</keyword>
<protein>
    <submittedName>
        <fullName evidence="10">Zinc finger protein</fullName>
    </submittedName>
</protein>
<keyword evidence="5" id="KW-0862">Zinc</keyword>
<evidence type="ECO:0000256" key="4">
    <source>
        <dbReference type="ARBA" id="ARBA00022771"/>
    </source>
</evidence>
<evidence type="ECO:0000259" key="9">
    <source>
        <dbReference type="PROSITE" id="PS50157"/>
    </source>
</evidence>
<dbReference type="AlphaFoldDB" id="C0NY89"/>
<dbReference type="PANTHER" id="PTHR24376">
    <property type="entry name" value="ZINC FINGER PROTEIN"/>
    <property type="match status" value="1"/>
</dbReference>
<dbReference type="InParanoid" id="C0NY89"/>
<gene>
    <name evidence="10" type="ORF">HCBG_07883</name>
</gene>
<dbReference type="SUPFAM" id="SSF57667">
    <property type="entry name" value="beta-beta-alpha zinc fingers"/>
    <property type="match status" value="1"/>
</dbReference>
<evidence type="ECO:0000313" key="11">
    <source>
        <dbReference type="Proteomes" id="UP000001631"/>
    </source>
</evidence>
<dbReference type="PROSITE" id="PS00028">
    <property type="entry name" value="ZINC_FINGER_C2H2_1"/>
    <property type="match status" value="4"/>
</dbReference>
<feature type="compositionally biased region" description="Polar residues" evidence="8">
    <location>
        <begin position="18"/>
        <end position="33"/>
    </location>
</feature>
<feature type="domain" description="C2H2-type" evidence="9">
    <location>
        <begin position="477"/>
        <end position="505"/>
    </location>
</feature>
<name>C0NY89_AJECG</name>
<keyword evidence="3" id="KW-0677">Repeat</keyword>
<feature type="region of interest" description="Disordered" evidence="8">
    <location>
        <begin position="15"/>
        <end position="42"/>
    </location>
</feature>
<dbReference type="GeneID" id="69040899"/>
<proteinExistence type="predicted"/>